<evidence type="ECO:0000313" key="4">
    <source>
        <dbReference type="Proteomes" id="UP001174347"/>
    </source>
</evidence>
<evidence type="ECO:0008006" key="5">
    <source>
        <dbReference type="Google" id="ProtNLM"/>
    </source>
</evidence>
<feature type="transmembrane region" description="Helical" evidence="2">
    <location>
        <begin position="61"/>
        <end position="83"/>
    </location>
</feature>
<dbReference type="Proteomes" id="UP001174347">
    <property type="component" value="Unassembled WGS sequence"/>
</dbReference>
<protein>
    <recommendedName>
        <fullName evidence="5">2TM domain-containing protein</fullName>
    </recommendedName>
</protein>
<accession>A0ABT8Q3X0</accession>
<evidence type="ECO:0000313" key="3">
    <source>
        <dbReference type="EMBL" id="MDN8619568.1"/>
    </source>
</evidence>
<evidence type="ECO:0000256" key="2">
    <source>
        <dbReference type="SAM" id="Phobius"/>
    </source>
</evidence>
<proteinExistence type="predicted"/>
<reference evidence="3" key="1">
    <citation type="submission" date="2023-07" db="EMBL/GenBank/DDBJ databases">
        <title>Insights into the diversity of cutaneous corynebacteria.</title>
        <authorList>
            <person name="Bruggemann H."/>
            <person name="Poehlein A."/>
        </authorList>
    </citation>
    <scope>NUCLEOTIDE SEQUENCE</scope>
    <source>
        <strain evidence="3">P7_F1</strain>
    </source>
</reference>
<evidence type="ECO:0000256" key="1">
    <source>
        <dbReference type="SAM" id="MobiDB-lite"/>
    </source>
</evidence>
<sequence>MDNAASQDGSYQGSSFNPTEAEVADMKERRKKVQAVDYAAWAATILSVVLGYFFFHWSYFWVIPIICFVCSAGARHVYNLSYYEEEYLMFERKDEKRRRRASDKRRRELGQ</sequence>
<gene>
    <name evidence="3" type="ORF">Q0N36_03090</name>
</gene>
<keyword evidence="2" id="KW-0812">Transmembrane</keyword>
<feature type="compositionally biased region" description="Polar residues" evidence="1">
    <location>
        <begin position="1"/>
        <end position="18"/>
    </location>
</feature>
<feature type="region of interest" description="Disordered" evidence="1">
    <location>
        <begin position="1"/>
        <end position="23"/>
    </location>
</feature>
<comment type="caution">
    <text evidence="3">The sequence shown here is derived from an EMBL/GenBank/DDBJ whole genome shotgun (WGS) entry which is preliminary data.</text>
</comment>
<name>A0ABT8Q3X0_9CORY</name>
<keyword evidence="2" id="KW-1133">Transmembrane helix</keyword>
<dbReference type="RefSeq" id="WP_301732146.1">
    <property type="nucleotide sequence ID" value="NZ_JAUKFL010000028.1"/>
</dbReference>
<keyword evidence="4" id="KW-1185">Reference proteome</keyword>
<dbReference type="EMBL" id="JAUKFM010000002">
    <property type="protein sequence ID" value="MDN8619568.1"/>
    <property type="molecule type" value="Genomic_DNA"/>
</dbReference>
<organism evidence="3 4">
    <name type="scientific">Corynebacterium kefirresidentii</name>
    <dbReference type="NCBI Taxonomy" id="1979527"/>
    <lineage>
        <taxon>Bacteria</taxon>
        <taxon>Bacillati</taxon>
        <taxon>Actinomycetota</taxon>
        <taxon>Actinomycetes</taxon>
        <taxon>Mycobacteriales</taxon>
        <taxon>Corynebacteriaceae</taxon>
        <taxon>Corynebacterium</taxon>
    </lineage>
</organism>
<keyword evidence="2" id="KW-0472">Membrane</keyword>
<feature type="transmembrane region" description="Helical" evidence="2">
    <location>
        <begin position="35"/>
        <end position="55"/>
    </location>
</feature>